<dbReference type="PROSITE" id="PS51375">
    <property type="entry name" value="PPR"/>
    <property type="match status" value="5"/>
</dbReference>
<keyword evidence="1" id="KW-0677">Repeat</keyword>
<dbReference type="EMBL" id="JACMSC010000010">
    <property type="protein sequence ID" value="KAG6505837.1"/>
    <property type="molecule type" value="Genomic_DNA"/>
</dbReference>
<dbReference type="InterPro" id="IPR046960">
    <property type="entry name" value="PPR_At4g14850-like_plant"/>
</dbReference>
<feature type="repeat" description="PPR" evidence="2">
    <location>
        <begin position="298"/>
        <end position="332"/>
    </location>
</feature>
<feature type="repeat" description="PPR" evidence="2">
    <location>
        <begin position="674"/>
        <end position="708"/>
    </location>
</feature>
<dbReference type="FunFam" id="1.25.40.10:FF:000679">
    <property type="entry name" value="Pentatricopeptide repeat-containing protein At5g03800"/>
    <property type="match status" value="1"/>
</dbReference>
<dbReference type="Pfam" id="PF14432">
    <property type="entry name" value="DYW_deaminase"/>
    <property type="match status" value="1"/>
</dbReference>
<dbReference type="FunFam" id="1.25.40.10:FF:000381">
    <property type="entry name" value="Pentatricopeptide repeat-containing protein"/>
    <property type="match status" value="1"/>
</dbReference>
<evidence type="ECO:0000256" key="1">
    <source>
        <dbReference type="ARBA" id="ARBA00022737"/>
    </source>
</evidence>
<proteinExistence type="predicted"/>
<name>A0A8J5GLJ1_ZINOF</name>
<accession>A0A8J5GLJ1</accession>
<dbReference type="InterPro" id="IPR032867">
    <property type="entry name" value="DYW_dom"/>
</dbReference>
<dbReference type="GO" id="GO:0003723">
    <property type="term" value="F:RNA binding"/>
    <property type="evidence" value="ECO:0007669"/>
    <property type="project" value="InterPro"/>
</dbReference>
<protein>
    <recommendedName>
        <fullName evidence="3">DYW domain-containing protein</fullName>
    </recommendedName>
</protein>
<dbReference type="Proteomes" id="UP000734854">
    <property type="component" value="Unassembled WGS sequence"/>
</dbReference>
<evidence type="ECO:0000256" key="2">
    <source>
        <dbReference type="PROSITE-ProRule" id="PRU00708"/>
    </source>
</evidence>
<sequence length="844" mass="94315">MAAVVPIPAFSHAAKLPSLSRSPHHHHHLQFPPPRHLLRLAADRRDLALGRALHAAILKSADNDDTRLGNALISMYLDLGRLPDARKVFALLPSPNVASFSSLISAYAKAGRPLRAAGFFFRMRMLGVEPNEFSFVAILTSCIRELNFRLGSQVHAFAVKTNHCSCVYVGNALIAVYVKCGCATTAEKLFDEMIERDASSWNTLISGMIENGRYAEAFEHFNFMQFEGHRADGFSLSTLLTAASDGLGGTEGKAIHAYAVKTGLDLNLSVGNALVSFYTQFGSIEDVADVFERMPTKDDISWTGMLNAFMEFGLVESAVQVFDQMPERNCVTYNALLAGFCHNREGSRGLEIFQLMLLNGLEISDFTLTSAMNACALVTDMKKSEQIHAFLIKSGCKLSAWIEAALLDMCSKCGRIHDAREMFMSLVHEENFQLAWTSLMCSYSRNGQHNEALSLFQLGIVRNDLMIMDEFSYSTVLALCGTLGFAEMGQQIHCVIVKSGVLSDLEVGNALFSMYAKCGNLEDSITLFSQMPQHDIVSWNTLLTAHLLHRQGDNALDAWQRMENFGVMPDGITFLLIISACRYTSSNSIETSHRLFQLMENSYSITPTSEHYSAMVDVLGYWGSFAEAEHLIQNMPLKPDTSVWRALLDSCRLRSNVSLGRQAVQSLLASEPQDPSTYVLVANLYSASGRWHCSEKVRQEMQEKGLRKIPVRSWIIHQNEVHSFYARDRSHSQSKDIYSALEILVQTCMKAGYEPDTCFVLHEVEEYQKLNFLFYHSAKLAVSYGLLMARPDRPVKVVKNIHLCGDCHMFLKYVSLVTSREILVRDTSGFHHFKSGVCSCGDYW</sequence>
<dbReference type="FunFam" id="1.25.40.10:FF:000073">
    <property type="entry name" value="Pentatricopeptide repeat-containing protein chloroplastic"/>
    <property type="match status" value="1"/>
</dbReference>
<dbReference type="AlphaFoldDB" id="A0A8J5GLJ1"/>
<evidence type="ECO:0000259" key="3">
    <source>
        <dbReference type="Pfam" id="PF14432"/>
    </source>
</evidence>
<dbReference type="PANTHER" id="PTHR47926">
    <property type="entry name" value="PENTATRICOPEPTIDE REPEAT-CONTAINING PROTEIN"/>
    <property type="match status" value="1"/>
</dbReference>
<feature type="repeat" description="PPR" evidence="2">
    <location>
        <begin position="197"/>
        <end position="231"/>
    </location>
</feature>
<dbReference type="Pfam" id="PF13041">
    <property type="entry name" value="PPR_2"/>
    <property type="match status" value="3"/>
</dbReference>
<reference evidence="4 5" key="1">
    <citation type="submission" date="2020-08" db="EMBL/GenBank/DDBJ databases">
        <title>Plant Genome Project.</title>
        <authorList>
            <person name="Zhang R.-G."/>
        </authorList>
    </citation>
    <scope>NUCLEOTIDE SEQUENCE [LARGE SCALE GENOMIC DNA]</scope>
    <source>
        <tissue evidence="4">Rhizome</tissue>
    </source>
</reference>
<comment type="caution">
    <text evidence="4">The sequence shown here is derived from an EMBL/GenBank/DDBJ whole genome shotgun (WGS) entry which is preliminary data.</text>
</comment>
<dbReference type="InterPro" id="IPR002885">
    <property type="entry name" value="PPR_rpt"/>
</dbReference>
<dbReference type="GO" id="GO:0008270">
    <property type="term" value="F:zinc ion binding"/>
    <property type="evidence" value="ECO:0007669"/>
    <property type="project" value="InterPro"/>
</dbReference>
<dbReference type="Pfam" id="PF20431">
    <property type="entry name" value="E_motif"/>
    <property type="match status" value="1"/>
</dbReference>
<dbReference type="PANTHER" id="PTHR47926:SF512">
    <property type="entry name" value="REPEAT (PPR) SUPERFAMILY PROTEIN, PUTATIVE-RELATED"/>
    <property type="match status" value="1"/>
</dbReference>
<keyword evidence="5" id="KW-1185">Reference proteome</keyword>
<feature type="repeat" description="PPR" evidence="2">
    <location>
        <begin position="535"/>
        <end position="569"/>
    </location>
</feature>
<dbReference type="Pfam" id="PF01535">
    <property type="entry name" value="PPR"/>
    <property type="match status" value="5"/>
</dbReference>
<organism evidence="4 5">
    <name type="scientific">Zingiber officinale</name>
    <name type="common">Ginger</name>
    <name type="synonym">Amomum zingiber</name>
    <dbReference type="NCBI Taxonomy" id="94328"/>
    <lineage>
        <taxon>Eukaryota</taxon>
        <taxon>Viridiplantae</taxon>
        <taxon>Streptophyta</taxon>
        <taxon>Embryophyta</taxon>
        <taxon>Tracheophyta</taxon>
        <taxon>Spermatophyta</taxon>
        <taxon>Magnoliopsida</taxon>
        <taxon>Liliopsida</taxon>
        <taxon>Zingiberales</taxon>
        <taxon>Zingiberaceae</taxon>
        <taxon>Zingiber</taxon>
    </lineage>
</organism>
<dbReference type="OrthoDB" id="745501at2759"/>
<evidence type="ECO:0000313" key="4">
    <source>
        <dbReference type="EMBL" id="KAG6505837.1"/>
    </source>
</evidence>
<gene>
    <name evidence="4" type="ORF">ZIOFF_038203</name>
</gene>
<dbReference type="GO" id="GO:0009451">
    <property type="term" value="P:RNA modification"/>
    <property type="evidence" value="ECO:0007669"/>
    <property type="project" value="InterPro"/>
</dbReference>
<evidence type="ECO:0000313" key="5">
    <source>
        <dbReference type="Proteomes" id="UP000734854"/>
    </source>
</evidence>
<dbReference type="InterPro" id="IPR046848">
    <property type="entry name" value="E_motif"/>
</dbReference>
<dbReference type="NCBIfam" id="TIGR00756">
    <property type="entry name" value="PPR"/>
    <property type="match status" value="7"/>
</dbReference>
<dbReference type="FunFam" id="1.25.40.10:FF:002102">
    <property type="entry name" value="Pentatricopeptide repeat-containing protein103"/>
    <property type="match status" value="1"/>
</dbReference>
<feature type="domain" description="DYW" evidence="3">
    <location>
        <begin position="752"/>
        <end position="844"/>
    </location>
</feature>
<feature type="repeat" description="PPR" evidence="2">
    <location>
        <begin position="96"/>
        <end position="130"/>
    </location>
</feature>